<feature type="region of interest" description="Disordered" evidence="1">
    <location>
        <begin position="47"/>
        <end position="76"/>
    </location>
</feature>
<evidence type="ECO:0000313" key="2">
    <source>
        <dbReference type="EMBL" id="GKT33637.1"/>
    </source>
</evidence>
<proteinExistence type="predicted"/>
<accession>A0ABQ5KM96</accession>
<feature type="non-terminal residue" evidence="2">
    <location>
        <position position="126"/>
    </location>
</feature>
<dbReference type="EMBL" id="BQXS01003049">
    <property type="protein sequence ID" value="GKT33637.1"/>
    <property type="molecule type" value="Genomic_DNA"/>
</dbReference>
<name>A0ABQ5KM96_9EUKA</name>
<organism evidence="2 3">
    <name type="scientific">Aduncisulcus paluster</name>
    <dbReference type="NCBI Taxonomy" id="2918883"/>
    <lineage>
        <taxon>Eukaryota</taxon>
        <taxon>Metamonada</taxon>
        <taxon>Carpediemonas-like organisms</taxon>
        <taxon>Aduncisulcus</taxon>
    </lineage>
</organism>
<feature type="compositionally biased region" description="Polar residues" evidence="1">
    <location>
        <begin position="64"/>
        <end position="73"/>
    </location>
</feature>
<sequence length="126" mass="13567">VCTALFHMGFFDAFFAEKVEVSRQQEGEGPVVRREVTKMVLPLDSAKSTAPEVAEDLNEADISGQDSSVTPSSPVVEKKEGAVFVAEKPVEEPKAPEPKVADSKAAEQKKKIKKPSKAAVAKRIVS</sequence>
<feature type="compositionally biased region" description="Low complexity" evidence="1">
    <location>
        <begin position="117"/>
        <end position="126"/>
    </location>
</feature>
<dbReference type="Proteomes" id="UP001057375">
    <property type="component" value="Unassembled WGS sequence"/>
</dbReference>
<feature type="region of interest" description="Disordered" evidence="1">
    <location>
        <begin position="88"/>
        <end position="126"/>
    </location>
</feature>
<protein>
    <submittedName>
        <fullName evidence="2">AMIN domain-containing protein</fullName>
    </submittedName>
</protein>
<comment type="caution">
    <text evidence="2">The sequence shown here is derived from an EMBL/GenBank/DDBJ whole genome shotgun (WGS) entry which is preliminary data.</text>
</comment>
<keyword evidence="3" id="KW-1185">Reference proteome</keyword>
<feature type="compositionally biased region" description="Basic and acidic residues" evidence="1">
    <location>
        <begin position="88"/>
        <end position="109"/>
    </location>
</feature>
<evidence type="ECO:0000313" key="3">
    <source>
        <dbReference type="Proteomes" id="UP001057375"/>
    </source>
</evidence>
<gene>
    <name evidence="2" type="ORF">ADUPG1_002570</name>
</gene>
<reference evidence="2" key="1">
    <citation type="submission" date="2022-03" db="EMBL/GenBank/DDBJ databases">
        <title>Draft genome sequence of Aduncisulcus paluster, a free-living microaerophilic Fornicata.</title>
        <authorList>
            <person name="Yuyama I."/>
            <person name="Kume K."/>
            <person name="Tamura T."/>
            <person name="Inagaki Y."/>
            <person name="Hashimoto T."/>
        </authorList>
    </citation>
    <scope>NUCLEOTIDE SEQUENCE</scope>
    <source>
        <strain evidence="2">NY0171</strain>
    </source>
</reference>
<feature type="non-terminal residue" evidence="2">
    <location>
        <position position="1"/>
    </location>
</feature>
<evidence type="ECO:0000256" key="1">
    <source>
        <dbReference type="SAM" id="MobiDB-lite"/>
    </source>
</evidence>